<keyword evidence="2" id="KW-1185">Reference proteome</keyword>
<accession>A0A5R9EY92</accession>
<dbReference type="PANTHER" id="PTHR21485:SF6">
    <property type="entry name" value="N-ACYLNEURAMINATE CYTIDYLYLTRANSFERASE-RELATED"/>
    <property type="match status" value="1"/>
</dbReference>
<dbReference type="Proteomes" id="UP000308230">
    <property type="component" value="Unassembled WGS sequence"/>
</dbReference>
<name>A0A5R9EY92_9BACL</name>
<proteinExistence type="predicted"/>
<dbReference type="EMBL" id="SWLG01000027">
    <property type="protein sequence ID" value="TLS35166.1"/>
    <property type="molecule type" value="Genomic_DNA"/>
</dbReference>
<dbReference type="SUPFAM" id="SSF53448">
    <property type="entry name" value="Nucleotide-diphospho-sugar transferases"/>
    <property type="match status" value="1"/>
</dbReference>
<dbReference type="OrthoDB" id="9805604at2"/>
<sequence length="228" mass="26277">MNYVAVIPARGGSKGVPNKNIRLIDGKPLIAWSIEQALECEEIDRVIVSTDSEEIAQIAKQYDGEVPFMRPGYLAEDTTATEPVLIHAVEWLEQNENYSTDAVVLLQPTSPVRKTGRLSQGIQQFESEKADSLLSVCENHHFFWVNKEEPEALYNYKNRPRRQDIQPEDRWCRENGSIYITNKEVLLNNKNRLGGNISMFLMDEEESWEIDSLTDFKIVEIFLKELER</sequence>
<dbReference type="AlphaFoldDB" id="A0A5R9EY92"/>
<dbReference type="GO" id="GO:0008781">
    <property type="term" value="F:N-acylneuraminate cytidylyltransferase activity"/>
    <property type="evidence" value="ECO:0007669"/>
    <property type="project" value="TreeGrafter"/>
</dbReference>
<organism evidence="1 2">
    <name type="scientific">Exobacillus caeni</name>
    <dbReference type="NCBI Taxonomy" id="2574798"/>
    <lineage>
        <taxon>Bacteria</taxon>
        <taxon>Bacillati</taxon>
        <taxon>Bacillota</taxon>
        <taxon>Bacilli</taxon>
        <taxon>Bacillales</taxon>
        <taxon>Guptibacillaceae</taxon>
        <taxon>Exobacillus</taxon>
    </lineage>
</organism>
<dbReference type="PANTHER" id="PTHR21485">
    <property type="entry name" value="HAD SUPERFAMILY MEMBERS CMAS AND KDSC"/>
    <property type="match status" value="1"/>
</dbReference>
<dbReference type="InterPro" id="IPR050793">
    <property type="entry name" value="CMP-NeuNAc_synthase"/>
</dbReference>
<keyword evidence="1" id="KW-0808">Transferase</keyword>
<gene>
    <name evidence="1" type="ORF">FCL54_21840</name>
</gene>
<protein>
    <submittedName>
        <fullName evidence="1">Acylneuraminate cytidylyltransferase family protein</fullName>
    </submittedName>
</protein>
<evidence type="ECO:0000313" key="1">
    <source>
        <dbReference type="EMBL" id="TLS35166.1"/>
    </source>
</evidence>
<reference evidence="1 2" key="1">
    <citation type="submission" date="2019-04" db="EMBL/GenBank/DDBJ databases">
        <title>Bacillus caeni sp. nov., a bacterium isolated from mangrove sediment.</title>
        <authorList>
            <person name="Huang H."/>
            <person name="Mo K."/>
            <person name="Hu Y."/>
        </authorList>
    </citation>
    <scope>NUCLEOTIDE SEQUENCE [LARGE SCALE GENOMIC DNA]</scope>
    <source>
        <strain evidence="1 2">HB172195</strain>
    </source>
</reference>
<evidence type="ECO:0000313" key="2">
    <source>
        <dbReference type="Proteomes" id="UP000308230"/>
    </source>
</evidence>
<dbReference type="RefSeq" id="WP_138129335.1">
    <property type="nucleotide sequence ID" value="NZ_SWLG01000027.1"/>
</dbReference>
<dbReference type="Gene3D" id="3.90.550.10">
    <property type="entry name" value="Spore Coat Polysaccharide Biosynthesis Protein SpsA, Chain A"/>
    <property type="match status" value="1"/>
</dbReference>
<dbReference type="CDD" id="cd02513">
    <property type="entry name" value="CMP-NeuAc_Synthase"/>
    <property type="match status" value="1"/>
</dbReference>
<keyword evidence="1" id="KW-0548">Nucleotidyltransferase</keyword>
<comment type="caution">
    <text evidence="1">The sequence shown here is derived from an EMBL/GenBank/DDBJ whole genome shotgun (WGS) entry which is preliminary data.</text>
</comment>
<dbReference type="InterPro" id="IPR003329">
    <property type="entry name" value="Cytidylyl_trans"/>
</dbReference>
<dbReference type="InterPro" id="IPR029044">
    <property type="entry name" value="Nucleotide-diphossugar_trans"/>
</dbReference>
<dbReference type="Pfam" id="PF02348">
    <property type="entry name" value="CTP_transf_3"/>
    <property type="match status" value="1"/>
</dbReference>